<evidence type="ECO:0000256" key="6">
    <source>
        <dbReference type="ARBA" id="ARBA00023110"/>
    </source>
</evidence>
<dbReference type="NCBIfam" id="TIGR00115">
    <property type="entry name" value="tig"/>
    <property type="match status" value="1"/>
</dbReference>
<keyword evidence="7 11" id="KW-0143">Chaperone</keyword>
<evidence type="ECO:0000256" key="9">
    <source>
        <dbReference type="ARBA" id="ARBA00023306"/>
    </source>
</evidence>
<gene>
    <name evidence="11 15" type="primary">tig</name>
    <name evidence="15" type="ORF">J7561_06890</name>
</gene>
<dbReference type="InterPro" id="IPR001179">
    <property type="entry name" value="PPIase_FKBP_dom"/>
</dbReference>
<sequence>MSAVEVLEGLKRRVQIALDAAEVSLEKDKRLKALSKRIRLDGFRPGKVPVKVVDNMHGAEIENEIINEKINETFRDAIKDAEFKPAGYPVIVPSEVEGELKFAVEFEVMPEITLNDLAQLEIAKPTAEVTDADLEEMITTLRKQQATWNDEDRAAANGDKIMIDFVGRANGVEFEGGKGTDVPLVLGSNSMIPGFEDELMGVKAGETRTINVTFPENYPAENLKGQAAEFDVTVHKVQSPQLPELNDEFAKTFGIEEGGIAKLREELSKNMVRELNNVLHNQLKTNVMTALSEANPFDIPEALVVAEIQAMAKQSNFPEPKDQEQAEQFMKIAQQAFGTEAEKRARLGLILAELVKAQDLKLDEKYVEARLDNLAATYEDPEEVKAHFKKDDKTMQQVRNIALEDQVIETVLAKAKVVETATTFQEVMNPKKA</sequence>
<evidence type="ECO:0000256" key="5">
    <source>
        <dbReference type="ARBA" id="ARBA00022618"/>
    </source>
</evidence>
<dbReference type="InterPro" id="IPR008880">
    <property type="entry name" value="Trigger_fac_C"/>
</dbReference>
<dbReference type="GO" id="GO:0043335">
    <property type="term" value="P:protein unfolding"/>
    <property type="evidence" value="ECO:0007669"/>
    <property type="project" value="TreeGrafter"/>
</dbReference>
<dbReference type="GO" id="GO:0003755">
    <property type="term" value="F:peptidyl-prolyl cis-trans isomerase activity"/>
    <property type="evidence" value="ECO:0007669"/>
    <property type="project" value="UniProtKB-UniRule"/>
</dbReference>
<keyword evidence="8 11" id="KW-0413">Isomerase</keyword>
<dbReference type="Gene3D" id="1.10.3120.10">
    <property type="entry name" value="Trigger factor, C-terminal domain"/>
    <property type="match status" value="1"/>
</dbReference>
<keyword evidence="5 11" id="KW-0132">Cell division</keyword>
<dbReference type="GO" id="GO:0043022">
    <property type="term" value="F:ribosome binding"/>
    <property type="evidence" value="ECO:0007669"/>
    <property type="project" value="TreeGrafter"/>
</dbReference>
<name>A0AB35C357_9GAMM</name>
<dbReference type="Pfam" id="PF05698">
    <property type="entry name" value="Trigger_C"/>
    <property type="match status" value="1"/>
</dbReference>
<comment type="domain">
    <text evidence="11">Consists of 3 domains; the N-terminus binds the ribosome, the middle domain has PPIase activity, while the C-terminus has intrinsic chaperone activity on its own.</text>
</comment>
<evidence type="ECO:0000259" key="14">
    <source>
        <dbReference type="PROSITE" id="PS50059"/>
    </source>
</evidence>
<evidence type="ECO:0000256" key="10">
    <source>
        <dbReference type="ARBA" id="ARBA00029986"/>
    </source>
</evidence>
<evidence type="ECO:0000256" key="1">
    <source>
        <dbReference type="ARBA" id="ARBA00000971"/>
    </source>
</evidence>
<dbReference type="SUPFAM" id="SSF109998">
    <property type="entry name" value="Triger factor/SurA peptide-binding domain-like"/>
    <property type="match status" value="1"/>
</dbReference>
<dbReference type="Pfam" id="PF00254">
    <property type="entry name" value="FKBP_C"/>
    <property type="match status" value="1"/>
</dbReference>
<comment type="subcellular location">
    <subcellularLocation>
        <location evidence="11">Cytoplasm</location>
    </subcellularLocation>
    <text evidence="11">About half TF is bound to the ribosome near the polypeptide exit tunnel while the other half is free in the cytoplasm.</text>
</comment>
<dbReference type="PIRSF" id="PIRSF003095">
    <property type="entry name" value="Trigger_factor"/>
    <property type="match status" value="1"/>
</dbReference>
<dbReference type="GO" id="GO:0051301">
    <property type="term" value="P:cell division"/>
    <property type="evidence" value="ECO:0007669"/>
    <property type="project" value="UniProtKB-KW"/>
</dbReference>
<dbReference type="GO" id="GO:0051083">
    <property type="term" value="P:'de novo' cotranslational protein folding"/>
    <property type="evidence" value="ECO:0007669"/>
    <property type="project" value="TreeGrafter"/>
</dbReference>
<dbReference type="Proteomes" id="UP000680020">
    <property type="component" value="Unassembled WGS sequence"/>
</dbReference>
<evidence type="ECO:0000256" key="13">
    <source>
        <dbReference type="RuleBase" id="RU003914"/>
    </source>
</evidence>
<dbReference type="SUPFAM" id="SSF54534">
    <property type="entry name" value="FKBP-like"/>
    <property type="match status" value="1"/>
</dbReference>
<dbReference type="Gene3D" id="3.30.70.1050">
    <property type="entry name" value="Trigger factor ribosome-binding domain"/>
    <property type="match status" value="1"/>
</dbReference>
<dbReference type="SUPFAM" id="SSF102735">
    <property type="entry name" value="Trigger factor ribosome-binding domain"/>
    <property type="match status" value="1"/>
</dbReference>
<dbReference type="Gene3D" id="3.10.50.40">
    <property type="match status" value="1"/>
</dbReference>
<evidence type="ECO:0000313" key="15">
    <source>
        <dbReference type="EMBL" id="MBS7824928.1"/>
    </source>
</evidence>
<dbReference type="FunFam" id="3.10.50.40:FF:000001">
    <property type="entry name" value="Trigger factor"/>
    <property type="match status" value="1"/>
</dbReference>
<keyword evidence="9 11" id="KW-0131">Cell cycle</keyword>
<dbReference type="PANTHER" id="PTHR30560:SF3">
    <property type="entry name" value="TRIGGER FACTOR-LIKE PROTEIN TIG, CHLOROPLASTIC"/>
    <property type="match status" value="1"/>
</dbReference>
<dbReference type="EMBL" id="JAGIBU010000005">
    <property type="protein sequence ID" value="MBS7824928.1"/>
    <property type="molecule type" value="Genomic_DNA"/>
</dbReference>
<evidence type="ECO:0000256" key="8">
    <source>
        <dbReference type="ARBA" id="ARBA00023235"/>
    </source>
</evidence>
<evidence type="ECO:0000256" key="3">
    <source>
        <dbReference type="ARBA" id="ARBA00013194"/>
    </source>
</evidence>
<organism evidence="15 16">
    <name type="scientific">Wohlfahrtiimonas chitiniclastica</name>
    <dbReference type="NCBI Taxonomy" id="400946"/>
    <lineage>
        <taxon>Bacteria</taxon>
        <taxon>Pseudomonadati</taxon>
        <taxon>Pseudomonadota</taxon>
        <taxon>Gammaproteobacteria</taxon>
        <taxon>Cardiobacteriales</taxon>
        <taxon>Ignatzschineriaceae</taxon>
        <taxon>Wohlfahrtiimonas</taxon>
    </lineage>
</organism>
<keyword evidence="6 11" id="KW-0697">Rotamase</keyword>
<dbReference type="Pfam" id="PF05697">
    <property type="entry name" value="Trigger_N"/>
    <property type="match status" value="1"/>
</dbReference>
<comment type="similarity">
    <text evidence="2 11 13">Belongs to the FKBP-type PPIase family. Tig subfamily.</text>
</comment>
<comment type="function">
    <text evidence="11">Involved in protein export. Acts as a chaperone by maintaining the newly synthesized protein in an open conformation. Functions as a peptidyl-prolyl cis-trans isomerase.</text>
</comment>
<dbReference type="InterPro" id="IPR037041">
    <property type="entry name" value="Trigger_fac_C_sf"/>
</dbReference>
<feature type="domain" description="PPIase FKBP-type" evidence="14">
    <location>
        <begin position="158"/>
        <end position="243"/>
    </location>
</feature>
<dbReference type="InterPro" id="IPR008881">
    <property type="entry name" value="Trigger_fac_ribosome-bd_bac"/>
</dbReference>
<reference evidence="15" key="1">
    <citation type="submission" date="2021-03" db="EMBL/GenBank/DDBJ databases">
        <title>Identification and antibiotic profiling of Wohlfahrtiimonas chitiniclastica, an underestimated human pathogen.</title>
        <authorList>
            <person name="Kopf A."/>
            <person name="Bunk B."/>
            <person name="Coldewey S."/>
            <person name="Gunzer F."/>
            <person name="Riedel T."/>
            <person name="Schroettner P."/>
        </authorList>
    </citation>
    <scope>NUCLEOTIDE SEQUENCE</scope>
    <source>
        <strain evidence="15">DSM 100917</strain>
    </source>
</reference>
<evidence type="ECO:0000256" key="2">
    <source>
        <dbReference type="ARBA" id="ARBA00005464"/>
    </source>
</evidence>
<dbReference type="GO" id="GO:0005737">
    <property type="term" value="C:cytoplasm"/>
    <property type="evidence" value="ECO:0007669"/>
    <property type="project" value="UniProtKB-SubCell"/>
</dbReference>
<accession>A0AB35C357</accession>
<dbReference type="PANTHER" id="PTHR30560">
    <property type="entry name" value="TRIGGER FACTOR CHAPERONE AND PEPTIDYL-PROLYL CIS/TRANS ISOMERASE"/>
    <property type="match status" value="1"/>
</dbReference>
<dbReference type="InterPro" id="IPR005215">
    <property type="entry name" value="Trig_fac"/>
</dbReference>
<comment type="caution">
    <text evidence="15">The sequence shown here is derived from an EMBL/GenBank/DDBJ whole genome shotgun (WGS) entry which is preliminary data.</text>
</comment>
<dbReference type="AlphaFoldDB" id="A0AB35C357"/>
<evidence type="ECO:0000256" key="7">
    <source>
        <dbReference type="ARBA" id="ARBA00023186"/>
    </source>
</evidence>
<comment type="catalytic activity">
    <reaction evidence="1 11 12">
        <text>[protein]-peptidylproline (omega=180) = [protein]-peptidylproline (omega=0)</text>
        <dbReference type="Rhea" id="RHEA:16237"/>
        <dbReference type="Rhea" id="RHEA-COMP:10747"/>
        <dbReference type="Rhea" id="RHEA-COMP:10748"/>
        <dbReference type="ChEBI" id="CHEBI:83833"/>
        <dbReference type="ChEBI" id="CHEBI:83834"/>
        <dbReference type="EC" id="5.2.1.8"/>
    </reaction>
</comment>
<protein>
    <recommendedName>
        <fullName evidence="4 11">Trigger factor</fullName>
        <shortName evidence="11">TF</shortName>
        <ecNumber evidence="3 11">5.2.1.8</ecNumber>
    </recommendedName>
    <alternativeName>
        <fullName evidence="10 11">PPIase</fullName>
    </alternativeName>
</protein>
<dbReference type="GO" id="GO:0015031">
    <property type="term" value="P:protein transport"/>
    <property type="evidence" value="ECO:0007669"/>
    <property type="project" value="UniProtKB-UniRule"/>
</dbReference>
<dbReference type="HAMAP" id="MF_00303">
    <property type="entry name" value="Trigger_factor_Tig"/>
    <property type="match status" value="1"/>
</dbReference>
<evidence type="ECO:0000313" key="16">
    <source>
        <dbReference type="Proteomes" id="UP000680020"/>
    </source>
</evidence>
<keyword evidence="11" id="KW-0963">Cytoplasm</keyword>
<dbReference type="GeneID" id="58263611"/>
<evidence type="ECO:0000256" key="12">
    <source>
        <dbReference type="PROSITE-ProRule" id="PRU00277"/>
    </source>
</evidence>
<evidence type="ECO:0000256" key="4">
    <source>
        <dbReference type="ARBA" id="ARBA00016902"/>
    </source>
</evidence>
<evidence type="ECO:0000256" key="11">
    <source>
        <dbReference type="HAMAP-Rule" id="MF_00303"/>
    </source>
</evidence>
<dbReference type="EC" id="5.2.1.8" evidence="3 11"/>
<dbReference type="GO" id="GO:0044183">
    <property type="term" value="F:protein folding chaperone"/>
    <property type="evidence" value="ECO:0007669"/>
    <property type="project" value="TreeGrafter"/>
</dbReference>
<dbReference type="RefSeq" id="WP_094537975.1">
    <property type="nucleotide sequence ID" value="NZ_JAGIBT010000006.1"/>
</dbReference>
<dbReference type="InterPro" id="IPR027304">
    <property type="entry name" value="Trigger_fact/SurA_dom_sf"/>
</dbReference>
<proteinExistence type="inferred from homology"/>
<dbReference type="InterPro" id="IPR036611">
    <property type="entry name" value="Trigger_fac_ribosome-bd_sf"/>
</dbReference>
<dbReference type="PROSITE" id="PS50059">
    <property type="entry name" value="FKBP_PPIASE"/>
    <property type="match status" value="1"/>
</dbReference>
<dbReference type="InterPro" id="IPR046357">
    <property type="entry name" value="PPIase_dom_sf"/>
</dbReference>